<evidence type="ECO:0000256" key="1">
    <source>
        <dbReference type="SAM" id="SignalP"/>
    </source>
</evidence>
<evidence type="ECO:0000313" key="2">
    <source>
        <dbReference type="EMBL" id="KAJ7613034.1"/>
    </source>
</evidence>
<dbReference type="Proteomes" id="UP001221142">
    <property type="component" value="Unassembled WGS sequence"/>
</dbReference>
<organism evidence="2 3">
    <name type="scientific">Roridomyces roridus</name>
    <dbReference type="NCBI Taxonomy" id="1738132"/>
    <lineage>
        <taxon>Eukaryota</taxon>
        <taxon>Fungi</taxon>
        <taxon>Dikarya</taxon>
        <taxon>Basidiomycota</taxon>
        <taxon>Agaricomycotina</taxon>
        <taxon>Agaricomycetes</taxon>
        <taxon>Agaricomycetidae</taxon>
        <taxon>Agaricales</taxon>
        <taxon>Marasmiineae</taxon>
        <taxon>Mycenaceae</taxon>
        <taxon>Roridomyces</taxon>
    </lineage>
</organism>
<protein>
    <submittedName>
        <fullName evidence="2">Uncharacterized protein</fullName>
    </submittedName>
</protein>
<feature type="chain" id="PRO_5041936501" evidence="1">
    <location>
        <begin position="22"/>
        <end position="115"/>
    </location>
</feature>
<feature type="signal peptide" evidence="1">
    <location>
        <begin position="1"/>
        <end position="21"/>
    </location>
</feature>
<reference evidence="2" key="1">
    <citation type="submission" date="2023-03" db="EMBL/GenBank/DDBJ databases">
        <title>Massive genome expansion in bonnet fungi (Mycena s.s.) driven by repeated elements and novel gene families across ecological guilds.</title>
        <authorList>
            <consortium name="Lawrence Berkeley National Laboratory"/>
            <person name="Harder C.B."/>
            <person name="Miyauchi S."/>
            <person name="Viragh M."/>
            <person name="Kuo A."/>
            <person name="Thoen E."/>
            <person name="Andreopoulos B."/>
            <person name="Lu D."/>
            <person name="Skrede I."/>
            <person name="Drula E."/>
            <person name="Henrissat B."/>
            <person name="Morin E."/>
            <person name="Kohler A."/>
            <person name="Barry K."/>
            <person name="LaButti K."/>
            <person name="Morin E."/>
            <person name="Salamov A."/>
            <person name="Lipzen A."/>
            <person name="Mereny Z."/>
            <person name="Hegedus B."/>
            <person name="Baldrian P."/>
            <person name="Stursova M."/>
            <person name="Weitz H."/>
            <person name="Taylor A."/>
            <person name="Grigoriev I.V."/>
            <person name="Nagy L.G."/>
            <person name="Martin F."/>
            <person name="Kauserud H."/>
        </authorList>
    </citation>
    <scope>NUCLEOTIDE SEQUENCE</scope>
    <source>
        <strain evidence="2">9284</strain>
    </source>
</reference>
<keyword evidence="3" id="KW-1185">Reference proteome</keyword>
<dbReference type="AlphaFoldDB" id="A0AAD7B876"/>
<gene>
    <name evidence="2" type="ORF">FB45DRAFT_272336</name>
</gene>
<evidence type="ECO:0000313" key="3">
    <source>
        <dbReference type="Proteomes" id="UP001221142"/>
    </source>
</evidence>
<accession>A0AAD7B876</accession>
<sequence>MRLSTPVLYTSFALSMAVTSAQTSLPGEPASVVTLIETATQTIDFLPPGATADLTLLQEIFETVLVSAASESSTVQPITFPATSALPSSTPSIVPIAITVPSAAQMAQKRALIHQ</sequence>
<dbReference type="EMBL" id="JARKIF010000029">
    <property type="protein sequence ID" value="KAJ7613034.1"/>
    <property type="molecule type" value="Genomic_DNA"/>
</dbReference>
<proteinExistence type="predicted"/>
<comment type="caution">
    <text evidence="2">The sequence shown here is derived from an EMBL/GenBank/DDBJ whole genome shotgun (WGS) entry which is preliminary data.</text>
</comment>
<name>A0AAD7B876_9AGAR</name>
<keyword evidence="1" id="KW-0732">Signal</keyword>